<dbReference type="InterPro" id="IPR042651">
    <property type="entry name" value="Rgs22"/>
</dbReference>
<dbReference type="GO" id="GO:0005737">
    <property type="term" value="C:cytoplasm"/>
    <property type="evidence" value="ECO:0007669"/>
    <property type="project" value="TreeGrafter"/>
</dbReference>
<dbReference type="GO" id="GO:0005634">
    <property type="term" value="C:nucleus"/>
    <property type="evidence" value="ECO:0007669"/>
    <property type="project" value="TreeGrafter"/>
</dbReference>
<dbReference type="InterPro" id="IPR016137">
    <property type="entry name" value="RGS"/>
</dbReference>
<gene>
    <name evidence="3" type="primary">RGS22</name>
</gene>
<feature type="region of interest" description="Disordered" evidence="1">
    <location>
        <begin position="1107"/>
        <end position="1137"/>
    </location>
</feature>
<dbReference type="SMART" id="SM00315">
    <property type="entry name" value="RGS"/>
    <property type="match status" value="1"/>
</dbReference>
<protein>
    <recommendedName>
        <fullName evidence="2">RGS domain-containing protein</fullName>
    </recommendedName>
</protein>
<dbReference type="PANTHER" id="PTHR46583">
    <property type="entry name" value="REGULATOR OF G-PROTEIN SIGNALING 22"/>
    <property type="match status" value="1"/>
</dbReference>
<dbReference type="GeneTree" id="ENSGT00500000044936"/>
<dbReference type="Gene3D" id="1.10.167.10">
    <property type="entry name" value="Regulator of G-protein Signalling 4, domain 2"/>
    <property type="match status" value="3"/>
</dbReference>
<reference evidence="3 4" key="1">
    <citation type="submission" date="2020-10" db="EMBL/GenBank/DDBJ databases">
        <title>Pygocentrus nattereri (red-bellied piranha) genome, fPygNat1, primary haplotype.</title>
        <authorList>
            <person name="Myers G."/>
            <person name="Meyer A."/>
            <person name="Karagic N."/>
            <person name="Pippel M."/>
            <person name="Winkler S."/>
            <person name="Tracey A."/>
            <person name="Wood J."/>
            <person name="Formenti G."/>
            <person name="Howe K."/>
            <person name="Fedrigo O."/>
            <person name="Jarvis E.D."/>
        </authorList>
    </citation>
    <scope>NUCLEOTIDE SEQUENCE [LARGE SCALE GENOMIC DNA]</scope>
</reference>
<keyword evidence="4" id="KW-1185">Reference proteome</keyword>
<dbReference type="PROSITE" id="PS50132">
    <property type="entry name" value="RGS"/>
    <property type="match status" value="3"/>
</dbReference>
<dbReference type="GO" id="GO:0009966">
    <property type="term" value="P:regulation of signal transduction"/>
    <property type="evidence" value="ECO:0007669"/>
    <property type="project" value="InterPro"/>
</dbReference>
<feature type="compositionally biased region" description="Polar residues" evidence="1">
    <location>
        <begin position="1204"/>
        <end position="1217"/>
    </location>
</feature>
<dbReference type="Proteomes" id="UP001501920">
    <property type="component" value="Chromosome 3"/>
</dbReference>
<feature type="region of interest" description="Disordered" evidence="1">
    <location>
        <begin position="237"/>
        <end position="258"/>
    </location>
</feature>
<dbReference type="InterPro" id="IPR048074">
    <property type="entry name" value="RGS22_RGS_fourth"/>
</dbReference>
<feature type="compositionally biased region" description="Polar residues" evidence="1">
    <location>
        <begin position="1111"/>
        <end position="1136"/>
    </location>
</feature>
<feature type="domain" description="RGS" evidence="2">
    <location>
        <begin position="871"/>
        <end position="934"/>
    </location>
</feature>
<dbReference type="AlphaFoldDB" id="A0A3B4CZW1"/>
<evidence type="ECO:0000313" key="3">
    <source>
        <dbReference type="Ensembl" id="ENSPNAP00000016114.2"/>
    </source>
</evidence>
<feature type="region of interest" description="Disordered" evidence="1">
    <location>
        <begin position="668"/>
        <end position="693"/>
    </location>
</feature>
<evidence type="ECO:0000259" key="2">
    <source>
        <dbReference type="PROSITE" id="PS50132"/>
    </source>
</evidence>
<dbReference type="InterPro" id="IPR036305">
    <property type="entry name" value="RGS_sf"/>
</dbReference>
<sequence length="1247" mass="142681">MRSEAVPDLPEITSENFVSGPSRFTSLFTSAVSLLLGVMVVSVLVFQEERLSSDSVFVEFLNAFLLLPSFLEPIRYNSDRGVFEVGADAAESLSAQITALLSELKEKSTDPMWFPNKPLVDNSYIVSCLDQAQAMQWIRRERLPYFLQSDCYFEYRLASCLCQLASTKQKLFREESSCSPSATSPKHECATSLNMGHSDTRNDCSSPHIEHPTIISRPVEATKDLDVVEFEVSLPGQHLTQPGREQSPSCSPELSDQILDPTPVQMDIAEIQKEMEEERKICWELCQDAGQDPDQNQCPHLPSSKCGNCTLSLDPLTKPTPQASASTALSGLIQTPADMEDTAESKANTSVHGSRQVFLDFKSFLLGRPGEKILNLWMDMERLKTLHNLETRNRHLVWMKNQYLRSSSPTALSMEFLSRLDLTSPPCWTEDRLRLIQPNVTEVLLLYWGQRFIMSHLHTERRSTKFLWICWDCQLSLLGLDSCPRHPSPLLLHSACCFPSEASSAGGSHCSEMERMVQALYVEPKAGFFFTHFCQNSGNQLWMNAAQFYRELQEYRQLFYQPTLDPYRVRHKAQLIYATYVCSAAGRNVGLGEQCRQHIFTHLIPPFEDLFDEAEEHILYLLLEPWTILTHQDMSTFHKVAVWEEERFVEPDLYKTLQSLYTQAQYRKQQCAQERRPPPPPPAKGAKDPDPWAQVPHQFRRYRLGTLLRNRMELQHFLAFLEENFASMDLLCWLDIEQLKRTPNDAAGWGEKCRNIRTQYLSRKYLFGPSSPANKQQQTELLRLAGGWARLQCEPLSMSVLSEGQSLVRSRIERKWLPLFLSTEEFFKRQKLQTDLEDVVEDQLFLRYKKKRQVWKQVNGGLMNSSQEVLALRRALLNPITCLHFRLFLSMRGELLENDLLFWLEVQRYKDLCHSHCDEATVQQKVSTIISCFIDSCIPPRVQIHLPPEQAQLILQNKNMLGPYIFREAQMCVFSELLKHWQAFVEFRSNMCEEQVVSELKKRRSAERERRMRRERDQQDDGTPVVLQGERGSVIEGLMEEASMYGGGEEDEETEEYERVNAAGQQLSWSYSKYLAALEREEILIRTQALQEEGADLSSVHSVRSKALTRCQPSSGKNALSPSRTHTPQRAPQHHSQLLLHQGRGGVLEPIAAVFGRKAGYTLDRSPVHRRADRQTQTPRGNLARPIGLTARLWTVGGTRRKPTQTQGEHANSTQRGPRSPGRGIEPRPSLLLGDSATHHATVLLLY</sequence>
<evidence type="ECO:0000313" key="4">
    <source>
        <dbReference type="Proteomes" id="UP001501920"/>
    </source>
</evidence>
<dbReference type="InterPro" id="IPR044926">
    <property type="entry name" value="RGS_subdomain_2"/>
</dbReference>
<name>A0A3B4CZW1_PYGNA</name>
<dbReference type="GO" id="GO:0001965">
    <property type="term" value="F:G-protein alpha-subunit binding"/>
    <property type="evidence" value="ECO:0007669"/>
    <property type="project" value="InterPro"/>
</dbReference>
<accession>A0A3B4CZW1</accession>
<feature type="region of interest" description="Disordered" evidence="1">
    <location>
        <begin position="1003"/>
        <end position="1025"/>
    </location>
</feature>
<dbReference type="Pfam" id="PF00615">
    <property type="entry name" value="RGS"/>
    <property type="match status" value="2"/>
</dbReference>
<dbReference type="SUPFAM" id="SSF48097">
    <property type="entry name" value="Regulator of G-protein signaling, RGS"/>
    <property type="match status" value="4"/>
</dbReference>
<proteinExistence type="predicted"/>
<feature type="compositionally biased region" description="Polar residues" evidence="1">
    <location>
        <begin position="238"/>
        <end position="254"/>
    </location>
</feature>
<dbReference type="CDD" id="cd08725">
    <property type="entry name" value="RGS_RGS22_4"/>
    <property type="match status" value="1"/>
</dbReference>
<dbReference type="PANTHER" id="PTHR46583:SF1">
    <property type="entry name" value="REGULATOR OF G-PROTEIN SIGNALING 22"/>
    <property type="match status" value="1"/>
</dbReference>
<reference evidence="3" key="2">
    <citation type="submission" date="2025-08" db="UniProtKB">
        <authorList>
            <consortium name="Ensembl"/>
        </authorList>
    </citation>
    <scope>IDENTIFICATION</scope>
</reference>
<feature type="domain" description="RGS" evidence="2">
    <location>
        <begin position="703"/>
        <end position="762"/>
    </location>
</feature>
<dbReference type="STRING" id="42514.ENSPNAP00000016114"/>
<organism evidence="3 4">
    <name type="scientific">Pygocentrus nattereri</name>
    <name type="common">Red-bellied piranha</name>
    <dbReference type="NCBI Taxonomy" id="42514"/>
    <lineage>
        <taxon>Eukaryota</taxon>
        <taxon>Metazoa</taxon>
        <taxon>Chordata</taxon>
        <taxon>Craniata</taxon>
        <taxon>Vertebrata</taxon>
        <taxon>Euteleostomi</taxon>
        <taxon>Actinopterygii</taxon>
        <taxon>Neopterygii</taxon>
        <taxon>Teleostei</taxon>
        <taxon>Ostariophysi</taxon>
        <taxon>Characiformes</taxon>
        <taxon>Characoidei</taxon>
        <taxon>Pygocentrus</taxon>
    </lineage>
</organism>
<dbReference type="Ensembl" id="ENSPNAT00000024495.2">
    <property type="protein sequence ID" value="ENSPNAP00000016114.2"/>
    <property type="gene ID" value="ENSPNAG00000022222.2"/>
</dbReference>
<evidence type="ECO:0000256" key="1">
    <source>
        <dbReference type="SAM" id="MobiDB-lite"/>
    </source>
</evidence>
<feature type="domain" description="RGS" evidence="2">
    <location>
        <begin position="516"/>
        <end position="622"/>
    </location>
</feature>
<feature type="compositionally biased region" description="Basic and acidic residues" evidence="1">
    <location>
        <begin position="1006"/>
        <end position="1019"/>
    </location>
</feature>
<feature type="region of interest" description="Disordered" evidence="1">
    <location>
        <begin position="1197"/>
        <end position="1233"/>
    </location>
</feature>
<dbReference type="OMA" id="LMRSWYL"/>
<reference evidence="3" key="3">
    <citation type="submission" date="2025-09" db="UniProtKB">
        <authorList>
            <consortium name="Ensembl"/>
        </authorList>
    </citation>
    <scope>IDENTIFICATION</scope>
</reference>